<dbReference type="EMBL" id="PGEZ01000001">
    <property type="protein sequence ID" value="PJJ56617.1"/>
    <property type="molecule type" value="Genomic_DNA"/>
</dbReference>
<comment type="caution">
    <text evidence="3">The sequence shown here is derived from an EMBL/GenBank/DDBJ whole genome shotgun (WGS) entry which is preliminary data.</text>
</comment>
<dbReference type="Pfam" id="PF07221">
    <property type="entry name" value="GlcNAc_2-epim"/>
    <property type="match status" value="1"/>
</dbReference>
<dbReference type="GO" id="GO:0016853">
    <property type="term" value="F:isomerase activity"/>
    <property type="evidence" value="ECO:0007669"/>
    <property type="project" value="UniProtKB-KW"/>
</dbReference>
<dbReference type="GO" id="GO:0005975">
    <property type="term" value="P:carbohydrate metabolic process"/>
    <property type="evidence" value="ECO:0007669"/>
    <property type="project" value="InterPro"/>
</dbReference>
<dbReference type="OrthoDB" id="9806359at2"/>
<proteinExistence type="inferred from homology"/>
<reference evidence="3 4" key="1">
    <citation type="submission" date="2017-11" db="EMBL/GenBank/DDBJ databases">
        <title>Genomic Encyclopedia of Archaeal and Bacterial Type Strains, Phase II (KMG-II): From Individual Species to Whole Genera.</title>
        <authorList>
            <person name="Goeker M."/>
        </authorList>
    </citation>
    <scope>NUCLEOTIDE SEQUENCE [LARGE SCALE GENOMIC DNA]</scope>
    <source>
        <strain evidence="3 4">DSM 27763</strain>
    </source>
</reference>
<dbReference type="Proteomes" id="UP000230842">
    <property type="component" value="Unassembled WGS sequence"/>
</dbReference>
<dbReference type="SUPFAM" id="SSF48208">
    <property type="entry name" value="Six-hairpin glycosidases"/>
    <property type="match status" value="1"/>
</dbReference>
<evidence type="ECO:0000256" key="1">
    <source>
        <dbReference type="ARBA" id="ARBA00008558"/>
    </source>
</evidence>
<dbReference type="InterPro" id="IPR010819">
    <property type="entry name" value="AGE/CE"/>
</dbReference>
<keyword evidence="4" id="KW-1185">Reference proteome</keyword>
<evidence type="ECO:0000313" key="3">
    <source>
        <dbReference type="EMBL" id="PJJ56617.1"/>
    </source>
</evidence>
<accession>A0A2M9BF89</accession>
<dbReference type="AlphaFoldDB" id="A0A2M9BF89"/>
<name>A0A2M9BF89_9ACTN</name>
<comment type="similarity">
    <text evidence="1">Belongs to the N-acylglucosamine 2-epimerase family.</text>
</comment>
<sequence>MPSPNAPSGLLTPEGLRLIDFARASAAPPVGFAWLDDDGRPDPRQPIHTWITTRMTYVFSLAALLDVDGAEEIAAIGVDALLGPLHDDQRGGWFTSIATDGSGPVDAAKGAYPHAFVALAAGTAYAAGIPRADALVERATDTYERRFLDGDGRVVESWDRGFTRAEPYRGANATMHTVEAFLALGDALDEPAWHRRALAMADHLVHDVARHHDWLLPEHFTPDWQPVLDYNVDRPADPFRPYGATPGHLLEWARLLVQLEASLPEPPGWLADDATALFGTAVRAGWEVDGAPGFVYTVDFGGTPVVRSRMHWVIAEAIAAAGTLGRRTGDPAYDRWAATWWDFTEEHHVDRSGGSWHHELDASNQPASTVWHGKPDVYHALGAILVPRLRPAPSSAVQLRR</sequence>
<protein>
    <submittedName>
        <fullName evidence="3">Mannose/cellobiose epimerase-like protein (N-acyl-D-glucosamine 2-epimerase family)</fullName>
    </submittedName>
</protein>
<dbReference type="PANTHER" id="PTHR15108">
    <property type="entry name" value="N-ACYLGLUCOSAMINE-2-EPIMERASE"/>
    <property type="match status" value="1"/>
</dbReference>
<organism evidence="3 4">
    <name type="scientific">Mumia flava</name>
    <dbReference type="NCBI Taxonomy" id="1348852"/>
    <lineage>
        <taxon>Bacteria</taxon>
        <taxon>Bacillati</taxon>
        <taxon>Actinomycetota</taxon>
        <taxon>Actinomycetes</taxon>
        <taxon>Propionibacteriales</taxon>
        <taxon>Nocardioidaceae</taxon>
        <taxon>Mumia</taxon>
    </lineage>
</organism>
<dbReference type="RefSeq" id="WP_100414427.1">
    <property type="nucleotide sequence ID" value="NZ_PGEZ01000001.1"/>
</dbReference>
<dbReference type="InterPro" id="IPR008928">
    <property type="entry name" value="6-hairpin_glycosidase_sf"/>
</dbReference>
<gene>
    <name evidence="3" type="ORF">CLV56_0828</name>
</gene>
<evidence type="ECO:0000256" key="2">
    <source>
        <dbReference type="ARBA" id="ARBA00023235"/>
    </source>
</evidence>
<keyword evidence="2" id="KW-0413">Isomerase</keyword>
<dbReference type="Gene3D" id="1.50.10.10">
    <property type="match status" value="1"/>
</dbReference>
<dbReference type="InterPro" id="IPR012341">
    <property type="entry name" value="6hp_glycosidase-like_sf"/>
</dbReference>
<evidence type="ECO:0000313" key="4">
    <source>
        <dbReference type="Proteomes" id="UP000230842"/>
    </source>
</evidence>